<dbReference type="PANTHER" id="PTHR34220:SF7">
    <property type="entry name" value="SENSOR HISTIDINE KINASE YPDA"/>
    <property type="match status" value="1"/>
</dbReference>
<organism evidence="15 16">
    <name type="scientific">Paenibacillus aceris</name>
    <dbReference type="NCBI Taxonomy" id="869555"/>
    <lineage>
        <taxon>Bacteria</taxon>
        <taxon>Bacillati</taxon>
        <taxon>Bacillota</taxon>
        <taxon>Bacilli</taxon>
        <taxon>Bacillales</taxon>
        <taxon>Paenibacillaceae</taxon>
        <taxon>Paenibacillus</taxon>
    </lineage>
</organism>
<evidence type="ECO:0000256" key="6">
    <source>
        <dbReference type="ARBA" id="ARBA00022679"/>
    </source>
</evidence>
<sequence>MKRFPNITVSFGYKLMISYFLLVMIPVVLIGYYAYTTSVQYVKKQTIQNVTGTLKQVRDNIQEKMKVVERVDQQVYLDQSLQQVLIKRVEPYDSYQITSNNVVPRLEAALNLTSNHIALDLFLHNDTLPEIFLGNTEQDPLSKGKKYELFHFERFEGLDWIRMFSALKTDSLWEQVDTDAKFGNVSLLRKMMDFHTVSPIGFMRITVKMDDLFENLNYGNSNTGVPSYLAVTDERNTPIYQSIQNPLPHDWTTKPERYLQIREPLEGLNWEVMALVPLHELEKGANKVRNVTLLVCLLSLTIFLALGALISTYFTKHIRKIVQSLQSFQEGNFSKRIRFTGTDEFARIAGAFNEMAENIEGLIQEVYVSNIRKKEAELEALQAQIKPHFLYNTLSSISRLGRLGEAEKLHRMVSGLATFYRLTLNQGRSIIPIREEIRQVQSYIDIQKIKHVDRLDVSYDIHFSVLEYDTVKLILQPFVENALEHAMFEDRLHIRIVAYLENGNIVFKVIDNGIGMSPETVRKVFADKDQSIGYGIRNVNERIKLQFGESFGVTLHSGLGIGTTVRIVIPVYKEEYRQPNNGQNDGMT</sequence>
<comment type="subcellular location">
    <subcellularLocation>
        <location evidence="2">Cell membrane</location>
        <topology evidence="2">Multi-pass membrane protein</topology>
    </subcellularLocation>
</comment>
<evidence type="ECO:0000256" key="7">
    <source>
        <dbReference type="ARBA" id="ARBA00022741"/>
    </source>
</evidence>
<dbReference type="EC" id="2.7.13.3" evidence="3"/>
<reference evidence="15 16" key="1">
    <citation type="submission" date="2021-03" db="EMBL/GenBank/DDBJ databases">
        <title>Genomic Encyclopedia of Type Strains, Phase IV (KMG-IV): sequencing the most valuable type-strain genomes for metagenomic binning, comparative biology and taxonomic classification.</title>
        <authorList>
            <person name="Goeker M."/>
        </authorList>
    </citation>
    <scope>NUCLEOTIDE SEQUENCE [LARGE SCALE GENOMIC DNA]</scope>
    <source>
        <strain evidence="15 16">DSM 24950</strain>
    </source>
</reference>
<gene>
    <name evidence="15" type="ORF">J2Z65_002256</name>
</gene>
<dbReference type="SMART" id="SM00387">
    <property type="entry name" value="HATPase_c"/>
    <property type="match status" value="1"/>
</dbReference>
<protein>
    <recommendedName>
        <fullName evidence="3">histidine kinase</fullName>
        <ecNumber evidence="3">2.7.13.3</ecNumber>
    </recommendedName>
</protein>
<keyword evidence="9" id="KW-0067">ATP-binding</keyword>
<dbReference type="InterPro" id="IPR003594">
    <property type="entry name" value="HATPase_dom"/>
</dbReference>
<evidence type="ECO:0000256" key="12">
    <source>
        <dbReference type="SAM" id="Phobius"/>
    </source>
</evidence>
<keyword evidence="11 12" id="KW-0472">Membrane</keyword>
<keyword evidence="12" id="KW-1133">Transmembrane helix</keyword>
<evidence type="ECO:0000256" key="10">
    <source>
        <dbReference type="ARBA" id="ARBA00023012"/>
    </source>
</evidence>
<dbReference type="GO" id="GO:0004673">
    <property type="term" value="F:protein histidine kinase activity"/>
    <property type="evidence" value="ECO:0007669"/>
    <property type="project" value="UniProtKB-EC"/>
</dbReference>
<keyword evidence="4" id="KW-1003">Cell membrane</keyword>
<keyword evidence="6 15" id="KW-0808">Transferase</keyword>
<dbReference type="InterPro" id="IPR050640">
    <property type="entry name" value="Bact_2-comp_sensor_kinase"/>
</dbReference>
<evidence type="ECO:0000256" key="3">
    <source>
        <dbReference type="ARBA" id="ARBA00012438"/>
    </source>
</evidence>
<dbReference type="CDD" id="cd06225">
    <property type="entry name" value="HAMP"/>
    <property type="match status" value="1"/>
</dbReference>
<comment type="catalytic activity">
    <reaction evidence="1">
        <text>ATP + protein L-histidine = ADP + protein N-phospho-L-histidine.</text>
        <dbReference type="EC" id="2.7.13.3"/>
    </reaction>
</comment>
<keyword evidence="12" id="KW-0812">Transmembrane</keyword>
<proteinExistence type="predicted"/>
<evidence type="ECO:0000313" key="16">
    <source>
        <dbReference type="Proteomes" id="UP001519344"/>
    </source>
</evidence>
<dbReference type="EMBL" id="JAGGKV010000004">
    <property type="protein sequence ID" value="MBP1963040.1"/>
    <property type="molecule type" value="Genomic_DNA"/>
</dbReference>
<feature type="domain" description="Histidine kinase" evidence="13">
    <location>
        <begin position="474"/>
        <end position="573"/>
    </location>
</feature>
<keyword evidence="16" id="KW-1185">Reference proteome</keyword>
<dbReference type="Gene3D" id="6.10.340.10">
    <property type="match status" value="1"/>
</dbReference>
<evidence type="ECO:0000256" key="11">
    <source>
        <dbReference type="ARBA" id="ARBA00023136"/>
    </source>
</evidence>
<dbReference type="Gene3D" id="3.30.565.10">
    <property type="entry name" value="Histidine kinase-like ATPase, C-terminal domain"/>
    <property type="match status" value="1"/>
</dbReference>
<dbReference type="InterPro" id="IPR036890">
    <property type="entry name" value="HATPase_C_sf"/>
</dbReference>
<dbReference type="SMART" id="SM00304">
    <property type="entry name" value="HAMP"/>
    <property type="match status" value="1"/>
</dbReference>
<dbReference type="PROSITE" id="PS50109">
    <property type="entry name" value="HIS_KIN"/>
    <property type="match status" value="1"/>
</dbReference>
<dbReference type="RefSeq" id="WP_167065528.1">
    <property type="nucleotide sequence ID" value="NZ_JAAOZR010000042.1"/>
</dbReference>
<dbReference type="InterPro" id="IPR005467">
    <property type="entry name" value="His_kinase_dom"/>
</dbReference>
<keyword evidence="8 15" id="KW-0418">Kinase</keyword>
<dbReference type="InterPro" id="IPR010559">
    <property type="entry name" value="Sig_transdc_His_kin_internal"/>
</dbReference>
<name>A0ABS4HWM1_9BACL</name>
<evidence type="ECO:0000256" key="9">
    <source>
        <dbReference type="ARBA" id="ARBA00022840"/>
    </source>
</evidence>
<dbReference type="SUPFAM" id="SSF158472">
    <property type="entry name" value="HAMP domain-like"/>
    <property type="match status" value="1"/>
</dbReference>
<keyword evidence="7" id="KW-0547">Nucleotide-binding</keyword>
<dbReference type="Pfam" id="PF00672">
    <property type="entry name" value="HAMP"/>
    <property type="match status" value="1"/>
</dbReference>
<feature type="domain" description="HAMP" evidence="14">
    <location>
        <begin position="312"/>
        <end position="364"/>
    </location>
</feature>
<dbReference type="PANTHER" id="PTHR34220">
    <property type="entry name" value="SENSOR HISTIDINE KINASE YPDA"/>
    <property type="match status" value="1"/>
</dbReference>
<evidence type="ECO:0000259" key="14">
    <source>
        <dbReference type="PROSITE" id="PS50885"/>
    </source>
</evidence>
<feature type="transmembrane region" description="Helical" evidence="12">
    <location>
        <begin position="16"/>
        <end position="35"/>
    </location>
</feature>
<evidence type="ECO:0000256" key="4">
    <source>
        <dbReference type="ARBA" id="ARBA00022475"/>
    </source>
</evidence>
<keyword evidence="5" id="KW-0597">Phosphoprotein</keyword>
<dbReference type="Pfam" id="PF02518">
    <property type="entry name" value="HATPase_c"/>
    <property type="match status" value="1"/>
</dbReference>
<dbReference type="Proteomes" id="UP001519344">
    <property type="component" value="Unassembled WGS sequence"/>
</dbReference>
<evidence type="ECO:0000256" key="8">
    <source>
        <dbReference type="ARBA" id="ARBA00022777"/>
    </source>
</evidence>
<accession>A0ABS4HWM1</accession>
<evidence type="ECO:0000256" key="1">
    <source>
        <dbReference type="ARBA" id="ARBA00000085"/>
    </source>
</evidence>
<dbReference type="InterPro" id="IPR003660">
    <property type="entry name" value="HAMP_dom"/>
</dbReference>
<dbReference type="PROSITE" id="PS50885">
    <property type="entry name" value="HAMP"/>
    <property type="match status" value="1"/>
</dbReference>
<evidence type="ECO:0000259" key="13">
    <source>
        <dbReference type="PROSITE" id="PS50109"/>
    </source>
</evidence>
<comment type="caution">
    <text evidence="15">The sequence shown here is derived from an EMBL/GenBank/DDBJ whole genome shotgun (WGS) entry which is preliminary data.</text>
</comment>
<dbReference type="Pfam" id="PF06580">
    <property type="entry name" value="His_kinase"/>
    <property type="match status" value="1"/>
</dbReference>
<evidence type="ECO:0000313" key="15">
    <source>
        <dbReference type="EMBL" id="MBP1963040.1"/>
    </source>
</evidence>
<feature type="transmembrane region" description="Helical" evidence="12">
    <location>
        <begin position="291"/>
        <end position="314"/>
    </location>
</feature>
<keyword evidence="10" id="KW-0902">Two-component regulatory system</keyword>
<evidence type="ECO:0000256" key="2">
    <source>
        <dbReference type="ARBA" id="ARBA00004651"/>
    </source>
</evidence>
<evidence type="ECO:0000256" key="5">
    <source>
        <dbReference type="ARBA" id="ARBA00022553"/>
    </source>
</evidence>
<dbReference type="SUPFAM" id="SSF55874">
    <property type="entry name" value="ATPase domain of HSP90 chaperone/DNA topoisomerase II/histidine kinase"/>
    <property type="match status" value="1"/>
</dbReference>